<protein>
    <submittedName>
        <fullName evidence="1">Uncharacterized protein</fullName>
    </submittedName>
</protein>
<sequence length="48" mass="5558">MSTHFCKVARIKPNLDKLISLKELERKVENFVDDTSKLDYSQDLNGAF</sequence>
<evidence type="ECO:0000313" key="2">
    <source>
        <dbReference type="Proteomes" id="UP000600588"/>
    </source>
</evidence>
<dbReference type="AlphaFoldDB" id="A0A8J6QAL8"/>
<evidence type="ECO:0000313" key="1">
    <source>
        <dbReference type="EMBL" id="MBD0832101.1"/>
    </source>
</evidence>
<dbReference type="Proteomes" id="UP000600588">
    <property type="component" value="Unassembled WGS sequence"/>
</dbReference>
<dbReference type="EMBL" id="JACVXB010000003">
    <property type="protein sequence ID" value="MBD0832101.1"/>
    <property type="molecule type" value="Genomic_DNA"/>
</dbReference>
<name>A0A8J6QAL8_9FLAO</name>
<gene>
    <name evidence="1" type="ORF">ICJ83_08155</name>
</gene>
<comment type="caution">
    <text evidence="1">The sequence shown here is derived from an EMBL/GenBank/DDBJ whole genome shotgun (WGS) entry which is preliminary data.</text>
</comment>
<dbReference type="RefSeq" id="WP_188229895.1">
    <property type="nucleotide sequence ID" value="NZ_JACVXB010000003.1"/>
</dbReference>
<keyword evidence="2" id="KW-1185">Reference proteome</keyword>
<accession>A0A8J6QAL8</accession>
<organism evidence="1 2">
    <name type="scientific">Aestuariibaculum sediminum</name>
    <dbReference type="NCBI Taxonomy" id="2770637"/>
    <lineage>
        <taxon>Bacteria</taxon>
        <taxon>Pseudomonadati</taxon>
        <taxon>Bacteroidota</taxon>
        <taxon>Flavobacteriia</taxon>
        <taxon>Flavobacteriales</taxon>
        <taxon>Flavobacteriaceae</taxon>
    </lineage>
</organism>
<reference evidence="1 2" key="1">
    <citation type="submission" date="2020-09" db="EMBL/GenBank/DDBJ databases">
        <title>TT11 complete genome.</title>
        <authorList>
            <person name="Wu Z."/>
        </authorList>
    </citation>
    <scope>NUCLEOTIDE SEQUENCE [LARGE SCALE GENOMIC DNA]</scope>
    <source>
        <strain evidence="1 2">TT11</strain>
    </source>
</reference>
<proteinExistence type="predicted"/>